<keyword evidence="2" id="KW-1185">Reference proteome</keyword>
<dbReference type="PANTHER" id="PTHR47331:SF1">
    <property type="entry name" value="GAG-LIKE PROTEIN"/>
    <property type="match status" value="1"/>
</dbReference>
<evidence type="ECO:0000313" key="1">
    <source>
        <dbReference type="EMBL" id="KAJ6646618.1"/>
    </source>
</evidence>
<dbReference type="Proteomes" id="UP001151699">
    <property type="component" value="Chromosome A"/>
</dbReference>
<comment type="caution">
    <text evidence="1">The sequence shown here is derived from an EMBL/GenBank/DDBJ whole genome shotgun (WGS) entry which is preliminary data.</text>
</comment>
<dbReference type="SUPFAM" id="SSF56672">
    <property type="entry name" value="DNA/RNA polymerases"/>
    <property type="match status" value="1"/>
</dbReference>
<dbReference type="PANTHER" id="PTHR47331">
    <property type="entry name" value="PHD-TYPE DOMAIN-CONTAINING PROTEIN"/>
    <property type="match status" value="1"/>
</dbReference>
<proteinExistence type="predicted"/>
<dbReference type="EMBL" id="WJQU01000001">
    <property type="protein sequence ID" value="KAJ6646618.1"/>
    <property type="molecule type" value="Genomic_DNA"/>
</dbReference>
<organism evidence="1 2">
    <name type="scientific">Pseudolycoriella hygida</name>
    <dbReference type="NCBI Taxonomy" id="35572"/>
    <lineage>
        <taxon>Eukaryota</taxon>
        <taxon>Metazoa</taxon>
        <taxon>Ecdysozoa</taxon>
        <taxon>Arthropoda</taxon>
        <taxon>Hexapoda</taxon>
        <taxon>Insecta</taxon>
        <taxon>Pterygota</taxon>
        <taxon>Neoptera</taxon>
        <taxon>Endopterygota</taxon>
        <taxon>Diptera</taxon>
        <taxon>Nematocera</taxon>
        <taxon>Sciaroidea</taxon>
        <taxon>Sciaridae</taxon>
        <taxon>Pseudolycoriella</taxon>
    </lineage>
</organism>
<evidence type="ECO:0000313" key="2">
    <source>
        <dbReference type="Proteomes" id="UP001151699"/>
    </source>
</evidence>
<name>A0A9Q0NAP5_9DIPT</name>
<dbReference type="AlphaFoldDB" id="A0A9Q0NAP5"/>
<protein>
    <submittedName>
        <fullName evidence="1">Uncharacterized protein</fullName>
    </submittedName>
</protein>
<accession>A0A9Q0NAP5</accession>
<dbReference type="OrthoDB" id="7790044at2759"/>
<dbReference type="GO" id="GO:0071897">
    <property type="term" value="P:DNA biosynthetic process"/>
    <property type="evidence" value="ECO:0007669"/>
    <property type="project" value="UniProtKB-ARBA"/>
</dbReference>
<dbReference type="InterPro" id="IPR043502">
    <property type="entry name" value="DNA/RNA_pol_sf"/>
</dbReference>
<gene>
    <name evidence="1" type="ORF">Bhyg_01831</name>
</gene>
<sequence length="382" mass="44133">MSLMSVDELACENYFLETHCRNSSGRYVVRLPFKMAKSKELGYSKGLAISSQIRMENRFEKNPMLKEKYHNFIKESIQLRHMELVPEKDLLKPVNECYYMPHHAVIRESSTTSLRVVFNASQKSSTGVSLNDLLHTGPKLNSNLFDILIRFRKHLVCYVSDVEKMYRRILVNKKDRDYQRIVWRTDPKLPLKTYRMRVVTDGTSSAPFLAVRTVRQLAIDEKKKFPLAYDPLMHDLFMDDLVSGNKTISSAIEQIRDINNTFKSGGMHMRKWTSNIDEVLKEILPEDQQNTPIEFSQAEFVKVLGIQWSPLNDCFSFKVRLPPVEMEIETISFDPNMEKSFVLYLFLLIVGYVKDSNGAEDLLLQNSWNSDTLSPAHGANGV</sequence>
<reference evidence="1" key="1">
    <citation type="submission" date="2022-07" db="EMBL/GenBank/DDBJ databases">
        <authorList>
            <person name="Trinca V."/>
            <person name="Uliana J.V.C."/>
            <person name="Torres T.T."/>
            <person name="Ward R.J."/>
            <person name="Monesi N."/>
        </authorList>
    </citation>
    <scope>NUCLEOTIDE SEQUENCE</scope>
    <source>
        <strain evidence="1">HSMRA1968</strain>
        <tissue evidence="1">Whole embryos</tissue>
    </source>
</reference>